<dbReference type="Proteomes" id="UP000179807">
    <property type="component" value="Unassembled WGS sequence"/>
</dbReference>
<evidence type="ECO:0000313" key="2">
    <source>
        <dbReference type="EMBL" id="OHT14021.1"/>
    </source>
</evidence>
<name>A0A1J4KWV5_9EUKA</name>
<proteinExistence type="predicted"/>
<organism evidence="2 3">
    <name type="scientific">Tritrichomonas foetus</name>
    <dbReference type="NCBI Taxonomy" id="1144522"/>
    <lineage>
        <taxon>Eukaryota</taxon>
        <taxon>Metamonada</taxon>
        <taxon>Parabasalia</taxon>
        <taxon>Tritrichomonadida</taxon>
        <taxon>Tritrichomonadidae</taxon>
        <taxon>Tritrichomonas</taxon>
    </lineage>
</organism>
<sequence length="548" mass="63800">MLNLYVVKGLDLPKGETINVIVDYIKKDKSIYRLGETGPVGFNKSSNTWPFDEERKTLFFYPFVDFDDMTICLTLKAKSLLKKKEIGSTTINLNEIKYNEEYGVSINIPDSKQMNPQVFIYAETYFERYANILKSKPEQNANFGKSNKDVLKKNNYFYVYIECQKLSKGSSKAELQIYEHDIEDGGYSNLIGKTTSKKIGSKTIIKKQITKNPITSNGCTQLFYFDVNEIRANFRYIPLIRIHANPGRYFVNYVLYSFDDLPEIEQDKDGIYKFNSLIKTPFEPNIVLQDIVDCAYEDLYTGYKCFSFNENKFIYYSIQQMRKNNRELDDYTLELRKNLSPRGLSVFKRIYMSPNTLYHLKELCDSRNRHFSERIMIHLSWQSDADLDLSICALNKNLDCVGHVSFKDTKFFKADALQHIEQFRDENPENGGIEKAMIKLTALSYQVKTILITITSYSKTPFNKVSPGIKILDANDNFELLFYQLSSIEAKTGLLFAAFQRAPKHMWYLVPLLKYNDETKPYDAHRVFIESLKHSNSITEFIQKNLNK</sequence>
<dbReference type="GeneID" id="94833217"/>
<comment type="caution">
    <text evidence="2">The sequence shown here is derived from an EMBL/GenBank/DDBJ whole genome shotgun (WGS) entry which is preliminary data.</text>
</comment>
<dbReference type="VEuPathDB" id="TrichDB:TRFO_15677"/>
<gene>
    <name evidence="2" type="ORF">TRFO_15677</name>
</gene>
<dbReference type="Pfam" id="PF02342">
    <property type="entry name" value="TerD"/>
    <property type="match status" value="1"/>
</dbReference>
<feature type="domain" description="TerD" evidence="1">
    <location>
        <begin position="372"/>
        <end position="502"/>
    </location>
</feature>
<keyword evidence="3" id="KW-1185">Reference proteome</keyword>
<dbReference type="AlphaFoldDB" id="A0A1J4KWV5"/>
<reference evidence="2" key="1">
    <citation type="submission" date="2016-10" db="EMBL/GenBank/DDBJ databases">
        <authorList>
            <person name="Benchimol M."/>
            <person name="Almeida L.G."/>
            <person name="Vasconcelos A.T."/>
            <person name="Perreira-Neves A."/>
            <person name="Rosa I.A."/>
            <person name="Tasca T."/>
            <person name="Bogo M.R."/>
            <person name="de Souza W."/>
        </authorList>
    </citation>
    <scope>NUCLEOTIDE SEQUENCE [LARGE SCALE GENOMIC DNA]</scope>
    <source>
        <strain evidence="2">K</strain>
    </source>
</reference>
<dbReference type="InterPro" id="IPR003325">
    <property type="entry name" value="TerD"/>
</dbReference>
<dbReference type="Gene3D" id="2.60.60.30">
    <property type="entry name" value="sav2460 like domains"/>
    <property type="match status" value="1"/>
</dbReference>
<dbReference type="EMBL" id="MLAK01000431">
    <property type="protein sequence ID" value="OHT14021.1"/>
    <property type="molecule type" value="Genomic_DNA"/>
</dbReference>
<protein>
    <recommendedName>
        <fullName evidence="1">TerD domain-containing protein</fullName>
    </recommendedName>
</protein>
<evidence type="ECO:0000313" key="3">
    <source>
        <dbReference type="Proteomes" id="UP000179807"/>
    </source>
</evidence>
<dbReference type="RefSeq" id="XP_068367157.1">
    <property type="nucleotide sequence ID" value="XM_068498513.1"/>
</dbReference>
<evidence type="ECO:0000259" key="1">
    <source>
        <dbReference type="Pfam" id="PF02342"/>
    </source>
</evidence>
<accession>A0A1J4KWV5</accession>